<proteinExistence type="predicted"/>
<dbReference type="RefSeq" id="WP_085669124.1">
    <property type="nucleotide sequence ID" value="NZ_LQPW01000012.1"/>
</dbReference>
<sequence length="406" mass="44468">MTDDFDRNLDTQRRRLDAMDTAVANLISGETTPSELLPTAPAPQSYEALTTFNDQLRLSNSWTDVDLDAALTPQQAEVLEDWRRRQRIRWTTADIAIVGLAGVLGTACIWFDAAVDRAVRQRLSAVAKTRVVRFWENAGKKLPIDYMGDGFGGRAHRIKSAGHDLARPFQALKQIMDGEFEGIRWSFGQRSTLKVSGRFDVVSSFEEALLRWIMHMGADVLTPMSLPIPGASLLYELDNETISKLALHAYSGLRAGEGLNLRSATVAPGMTALATEVVVRTHVHLNAMRETGTFELTRQQERKRTELRLAAHSLVGAVSLGKATAQGLVTKHPAAIRHIQVPTLILAGKTALQVVADASDERCASAPTWDQLLVDVAQPWQLDLATGIDAAWPMTAGGSRGNGERQ</sequence>
<dbReference type="EMBL" id="LQPW01000012">
    <property type="protein sequence ID" value="ORX16848.1"/>
    <property type="molecule type" value="Genomic_DNA"/>
</dbReference>
<feature type="transmembrane region" description="Helical" evidence="1">
    <location>
        <begin position="93"/>
        <end position="113"/>
    </location>
</feature>
<keyword evidence="1" id="KW-0812">Transmembrane</keyword>
<reference evidence="2 3" key="1">
    <citation type="submission" date="2016-01" db="EMBL/GenBank/DDBJ databases">
        <title>The new phylogeny of the genus Mycobacterium.</title>
        <authorList>
            <person name="Tarcisio F."/>
            <person name="Conor M."/>
            <person name="Antonella G."/>
            <person name="Elisabetta G."/>
            <person name="Giulia F.S."/>
            <person name="Sara T."/>
            <person name="Anna F."/>
            <person name="Clotilde B."/>
            <person name="Roberto B."/>
            <person name="Veronica D.S."/>
            <person name="Fabio R."/>
            <person name="Monica P."/>
            <person name="Olivier J."/>
            <person name="Enrico T."/>
            <person name="Nicola S."/>
        </authorList>
    </citation>
    <scope>NUCLEOTIDE SEQUENCE [LARGE SCALE GENOMIC DNA]</scope>
    <source>
        <strain evidence="2 3">DSM 44166</strain>
    </source>
</reference>
<accession>A0A1X2FEV3</accession>
<keyword evidence="3" id="KW-1185">Reference proteome</keyword>
<name>A0A1X2FEV3_MYCSZ</name>
<dbReference type="AlphaFoldDB" id="A0A1X2FEV3"/>
<keyword evidence="1" id="KW-0472">Membrane</keyword>
<organism evidence="2 3">
    <name type="scientific">Mycobacterium szulgai</name>
    <dbReference type="NCBI Taxonomy" id="1787"/>
    <lineage>
        <taxon>Bacteria</taxon>
        <taxon>Bacillati</taxon>
        <taxon>Actinomycetota</taxon>
        <taxon>Actinomycetes</taxon>
        <taxon>Mycobacteriales</taxon>
        <taxon>Mycobacteriaceae</taxon>
        <taxon>Mycobacterium</taxon>
    </lineage>
</organism>
<keyword evidence="1" id="KW-1133">Transmembrane helix</keyword>
<comment type="caution">
    <text evidence="2">The sequence shown here is derived from an EMBL/GenBank/DDBJ whole genome shotgun (WGS) entry which is preliminary data.</text>
</comment>
<dbReference type="OrthoDB" id="4512082at2"/>
<dbReference type="Proteomes" id="UP000193317">
    <property type="component" value="Unassembled WGS sequence"/>
</dbReference>
<evidence type="ECO:0000256" key="1">
    <source>
        <dbReference type="SAM" id="Phobius"/>
    </source>
</evidence>
<gene>
    <name evidence="2" type="ORF">AWC27_18605</name>
</gene>
<evidence type="ECO:0000313" key="3">
    <source>
        <dbReference type="Proteomes" id="UP000193317"/>
    </source>
</evidence>
<protein>
    <submittedName>
        <fullName evidence="2">Uncharacterized protein</fullName>
    </submittedName>
</protein>
<evidence type="ECO:0000313" key="2">
    <source>
        <dbReference type="EMBL" id="ORX16848.1"/>
    </source>
</evidence>